<dbReference type="InterPro" id="IPR043910">
    <property type="entry name" value="DUF5767"/>
</dbReference>
<accession>A0A6C0KQ72</accession>
<dbReference type="Pfam" id="PF19071">
    <property type="entry name" value="DUF5767"/>
    <property type="match status" value="1"/>
</dbReference>
<feature type="compositionally biased region" description="Low complexity" evidence="1">
    <location>
        <begin position="302"/>
        <end position="327"/>
    </location>
</feature>
<sequence>MQSFVEMNSSDIPISSNIGNVIELGGEDLGDDFGASLISNTRVTSSRSENQPPKSVFGLEPIQDISVGRLDPLESISFDIPSSDNANSFSLPDISVNKDVSSMFTNNQTATGPSISLAAVTRLSPEEERKKKQELINKLNRLETKGYTLTKHFSMDNTVEEIQSEYDRLVDAKNLEASIRFQRQCLMGVVTGFEFLNGKFNPFDWQLDGWSESVHENVEDFDEIFEELYDKYKGRGSMPPEAKLMMSLVGGGFMFHMSNSFFRQKLGSMDASDIFRNNPQLAKQFAAAAASQAGPGFGNFMGAAMGMPQSQMPQMPQQMPPQMQGPGAFYNAPNSMGTPQMPQNMAAAPAPPIQRREMKGPSGVDDIMKTFQEVRSAELEMNPLSMPGPPPIFNQQPVKQALSEISSIHSQQDDDLLSQGESVRTGITGQRRGRRKAATPVENTISLNL</sequence>
<proteinExistence type="predicted"/>
<reference evidence="2" key="1">
    <citation type="journal article" date="2020" name="Nature">
        <title>Giant virus diversity and host interactions through global metagenomics.</title>
        <authorList>
            <person name="Schulz F."/>
            <person name="Roux S."/>
            <person name="Paez-Espino D."/>
            <person name="Jungbluth S."/>
            <person name="Walsh D.A."/>
            <person name="Denef V.J."/>
            <person name="McMahon K.D."/>
            <person name="Konstantinidis K.T."/>
            <person name="Eloe-Fadrosh E.A."/>
            <person name="Kyrpides N.C."/>
            <person name="Woyke T."/>
        </authorList>
    </citation>
    <scope>NUCLEOTIDE SEQUENCE</scope>
    <source>
        <strain evidence="2">GVMAG-S-3300013006-158</strain>
    </source>
</reference>
<dbReference type="AlphaFoldDB" id="A0A6C0KQ72"/>
<feature type="region of interest" description="Disordered" evidence="1">
    <location>
        <begin position="302"/>
        <end position="361"/>
    </location>
</feature>
<feature type="region of interest" description="Disordered" evidence="1">
    <location>
        <begin position="407"/>
        <end position="449"/>
    </location>
</feature>
<name>A0A6C0KQ72_9ZZZZ</name>
<dbReference type="EMBL" id="MN740936">
    <property type="protein sequence ID" value="QHU18534.1"/>
    <property type="molecule type" value="Genomic_DNA"/>
</dbReference>
<evidence type="ECO:0000256" key="1">
    <source>
        <dbReference type="SAM" id="MobiDB-lite"/>
    </source>
</evidence>
<feature type="compositionally biased region" description="Low complexity" evidence="1">
    <location>
        <begin position="339"/>
        <end position="348"/>
    </location>
</feature>
<protein>
    <submittedName>
        <fullName evidence="2">Uncharacterized protein</fullName>
    </submittedName>
</protein>
<evidence type="ECO:0000313" key="2">
    <source>
        <dbReference type="EMBL" id="QHU18534.1"/>
    </source>
</evidence>
<organism evidence="2">
    <name type="scientific">viral metagenome</name>
    <dbReference type="NCBI Taxonomy" id="1070528"/>
    <lineage>
        <taxon>unclassified sequences</taxon>
        <taxon>metagenomes</taxon>
        <taxon>organismal metagenomes</taxon>
    </lineage>
</organism>